<dbReference type="OrthoDB" id="3260683at2"/>
<sequence>MDPLNLPVSVVLALWTPVPSSHGLSLVQGPDGVHDVIGSVITGASDCDSGGDGGNGSDGPERVGLERWIAGARPLTRVTAVLPSPTAGTGTWGILPDVEEGVVVEGGPGRVLLVPEDSGTSVTWRAEPLTGPLPPLDAAHARRQVHAATEEAIDALIELDLARERPEMADALNDLLTAVVDPRLVPPWMENRNRELLERSLRLAGICELALDDDGAATTALQAQRRESVLRPLLAVARHGAAAATEWWARS</sequence>
<accession>A0A448PID8</accession>
<dbReference type="AlphaFoldDB" id="A0A448PID8"/>
<dbReference type="Proteomes" id="UP000268658">
    <property type="component" value="Chromosome"/>
</dbReference>
<name>A0A448PID8_ACTVI</name>
<dbReference type="RefSeq" id="WP_126413291.1">
    <property type="nucleotide sequence ID" value="NZ_JASPER010000005.1"/>
</dbReference>
<dbReference type="KEGG" id="avc:NCTC10951_00540"/>
<organism evidence="1 2">
    <name type="scientific">Actinomyces viscosus</name>
    <dbReference type="NCBI Taxonomy" id="1656"/>
    <lineage>
        <taxon>Bacteria</taxon>
        <taxon>Bacillati</taxon>
        <taxon>Actinomycetota</taxon>
        <taxon>Actinomycetes</taxon>
        <taxon>Actinomycetales</taxon>
        <taxon>Actinomycetaceae</taxon>
        <taxon>Actinomyces</taxon>
    </lineage>
</organism>
<evidence type="ECO:0000313" key="2">
    <source>
        <dbReference type="Proteomes" id="UP000268658"/>
    </source>
</evidence>
<gene>
    <name evidence="1" type="ORF">NCTC10951_00540</name>
</gene>
<dbReference type="EMBL" id="LR134477">
    <property type="protein sequence ID" value="VEI14670.1"/>
    <property type="molecule type" value="Genomic_DNA"/>
</dbReference>
<proteinExistence type="predicted"/>
<reference evidence="1 2" key="1">
    <citation type="submission" date="2018-12" db="EMBL/GenBank/DDBJ databases">
        <authorList>
            <consortium name="Pathogen Informatics"/>
        </authorList>
    </citation>
    <scope>NUCLEOTIDE SEQUENCE [LARGE SCALE GENOMIC DNA]</scope>
    <source>
        <strain evidence="1 2">NCTC10951</strain>
    </source>
</reference>
<protein>
    <submittedName>
        <fullName evidence="1">Uncharacterized protein</fullName>
    </submittedName>
</protein>
<evidence type="ECO:0000313" key="1">
    <source>
        <dbReference type="EMBL" id="VEI14670.1"/>
    </source>
</evidence>